<evidence type="ECO:0000313" key="3">
    <source>
        <dbReference type="Proteomes" id="UP000838756"/>
    </source>
</evidence>
<gene>
    <name evidence="2" type="primary">jg16823</name>
    <name evidence="2" type="ORF">PAEG_LOCUS24823</name>
</gene>
<proteinExistence type="predicted"/>
<organism evidence="2 3">
    <name type="scientific">Pararge aegeria aegeria</name>
    <dbReference type="NCBI Taxonomy" id="348720"/>
    <lineage>
        <taxon>Eukaryota</taxon>
        <taxon>Metazoa</taxon>
        <taxon>Ecdysozoa</taxon>
        <taxon>Arthropoda</taxon>
        <taxon>Hexapoda</taxon>
        <taxon>Insecta</taxon>
        <taxon>Pterygota</taxon>
        <taxon>Neoptera</taxon>
        <taxon>Endopterygota</taxon>
        <taxon>Lepidoptera</taxon>
        <taxon>Glossata</taxon>
        <taxon>Ditrysia</taxon>
        <taxon>Papilionoidea</taxon>
        <taxon>Nymphalidae</taxon>
        <taxon>Satyrinae</taxon>
        <taxon>Satyrini</taxon>
        <taxon>Parargina</taxon>
        <taxon>Pararge</taxon>
    </lineage>
</organism>
<dbReference type="OrthoDB" id="7374636at2759"/>
<keyword evidence="1" id="KW-1133">Transmembrane helix</keyword>
<sequence length="177" mass="20197">MLLKLSDLAFRYDIHLRLHHQEVRYGGNRGYETLNYSLPATFGYGRTIQLIVHSFPLTSTIFTYNMRFCFVLPVLVLAAVVVECSHTFLGTSVLRQLVFHQDVKYSGNTLSKRIEYLNYTLPATIGYGRTIQGILAYDKTNSASANVTAGGVGYPYVSLRMKSERRKDIRYDVYIYA</sequence>
<dbReference type="AlphaFoldDB" id="A0A8S4SBD9"/>
<dbReference type="Pfam" id="PF15868">
    <property type="entry name" value="MBF2"/>
    <property type="match status" value="1"/>
</dbReference>
<reference evidence="2" key="1">
    <citation type="submission" date="2022-03" db="EMBL/GenBank/DDBJ databases">
        <authorList>
            <person name="Lindestad O."/>
        </authorList>
    </citation>
    <scope>NUCLEOTIDE SEQUENCE</scope>
</reference>
<dbReference type="Proteomes" id="UP000838756">
    <property type="component" value="Unassembled WGS sequence"/>
</dbReference>
<keyword evidence="3" id="KW-1185">Reference proteome</keyword>
<evidence type="ECO:0000256" key="1">
    <source>
        <dbReference type="SAM" id="Phobius"/>
    </source>
</evidence>
<accession>A0A8S4SBD9</accession>
<name>A0A8S4SBD9_9NEOP</name>
<protein>
    <submittedName>
        <fullName evidence="2">Jg16823 protein</fullName>
    </submittedName>
</protein>
<keyword evidence="1" id="KW-0472">Membrane</keyword>
<keyword evidence="1" id="KW-0812">Transmembrane</keyword>
<dbReference type="InterPro" id="IPR031734">
    <property type="entry name" value="MBF2"/>
</dbReference>
<comment type="caution">
    <text evidence="2">The sequence shown here is derived from an EMBL/GenBank/DDBJ whole genome shotgun (WGS) entry which is preliminary data.</text>
</comment>
<feature type="transmembrane region" description="Helical" evidence="1">
    <location>
        <begin position="64"/>
        <end position="82"/>
    </location>
</feature>
<dbReference type="EMBL" id="CAKXAJ010026274">
    <property type="protein sequence ID" value="CAH2265167.1"/>
    <property type="molecule type" value="Genomic_DNA"/>
</dbReference>
<evidence type="ECO:0000313" key="2">
    <source>
        <dbReference type="EMBL" id="CAH2265167.1"/>
    </source>
</evidence>